<dbReference type="CDD" id="cd06467">
    <property type="entry name" value="p23_NUDC_like"/>
    <property type="match status" value="1"/>
</dbReference>
<gene>
    <name evidence="2" type="ORF">BSTOLATCC_MIC66044</name>
</gene>
<dbReference type="EMBL" id="CAJZBQ010000064">
    <property type="protein sequence ID" value="CAG9336159.1"/>
    <property type="molecule type" value="Genomic_DNA"/>
</dbReference>
<dbReference type="Proteomes" id="UP001162131">
    <property type="component" value="Unassembled WGS sequence"/>
</dbReference>
<dbReference type="PANTHER" id="PTHR12356">
    <property type="entry name" value="NUCLEAR MOVEMENT PROTEIN NUDC"/>
    <property type="match status" value="1"/>
</dbReference>
<dbReference type="InterPro" id="IPR008978">
    <property type="entry name" value="HSP20-like_chaperone"/>
</dbReference>
<accession>A0AAU9KCC5</accession>
<protein>
    <recommendedName>
        <fullName evidence="1">CS domain-containing protein</fullName>
    </recommendedName>
</protein>
<dbReference type="InterPro" id="IPR007052">
    <property type="entry name" value="CS_dom"/>
</dbReference>
<dbReference type="GO" id="GO:0051082">
    <property type="term" value="F:unfolded protein binding"/>
    <property type="evidence" value="ECO:0007669"/>
    <property type="project" value="TreeGrafter"/>
</dbReference>
<dbReference type="AlphaFoldDB" id="A0AAU9KCC5"/>
<comment type="caution">
    <text evidence="2">The sequence shown here is derived from an EMBL/GenBank/DDBJ whole genome shotgun (WGS) entry which is preliminary data.</text>
</comment>
<reference evidence="2" key="1">
    <citation type="submission" date="2021-09" db="EMBL/GenBank/DDBJ databases">
        <authorList>
            <consortium name="AG Swart"/>
            <person name="Singh M."/>
            <person name="Singh A."/>
            <person name="Seah K."/>
            <person name="Emmerich C."/>
        </authorList>
    </citation>
    <scope>NUCLEOTIDE SEQUENCE</scope>
    <source>
        <strain evidence="2">ATCC30299</strain>
    </source>
</reference>
<dbReference type="PROSITE" id="PS51203">
    <property type="entry name" value="CS"/>
    <property type="match status" value="1"/>
</dbReference>
<evidence type="ECO:0000313" key="3">
    <source>
        <dbReference type="Proteomes" id="UP001162131"/>
    </source>
</evidence>
<name>A0AAU9KCC5_9CILI</name>
<organism evidence="2 3">
    <name type="scientific">Blepharisma stoltei</name>
    <dbReference type="NCBI Taxonomy" id="1481888"/>
    <lineage>
        <taxon>Eukaryota</taxon>
        <taxon>Sar</taxon>
        <taxon>Alveolata</taxon>
        <taxon>Ciliophora</taxon>
        <taxon>Postciliodesmatophora</taxon>
        <taxon>Heterotrichea</taxon>
        <taxon>Heterotrichida</taxon>
        <taxon>Blepharismidae</taxon>
        <taxon>Blepharisma</taxon>
    </lineage>
</organism>
<dbReference type="PANTHER" id="PTHR12356:SF18">
    <property type="entry name" value="NUDC DOMAIN-CONTAINING PROTEIN 2"/>
    <property type="match status" value="1"/>
</dbReference>
<dbReference type="Pfam" id="PF04969">
    <property type="entry name" value="CS"/>
    <property type="match status" value="1"/>
</dbReference>
<sequence length="179" mass="20955">MEIPREIKEKARGRQQFKHGDQVIYEWEQNLDEVLMYLRPPEWALPKNQRALRANLKPGESLPELYVNIERDHIEIGIRPNPPFLNEELGGSVVKSESYWMVDNDELVINLQKMRKAETWASCCRRHGELDAFTKTEVQKQLMLERFQQENPGFDFSNAEFNGNVPDPRTFMGGVSYTK</sequence>
<evidence type="ECO:0000259" key="1">
    <source>
        <dbReference type="PROSITE" id="PS51203"/>
    </source>
</evidence>
<dbReference type="Gene3D" id="1.20.5.740">
    <property type="entry name" value="Single helix bin"/>
    <property type="match status" value="1"/>
</dbReference>
<dbReference type="SUPFAM" id="SSF49764">
    <property type="entry name" value="HSP20-like chaperones"/>
    <property type="match status" value="1"/>
</dbReference>
<proteinExistence type="predicted"/>
<dbReference type="GO" id="GO:0006457">
    <property type="term" value="P:protein folding"/>
    <property type="evidence" value="ECO:0007669"/>
    <property type="project" value="TreeGrafter"/>
</dbReference>
<dbReference type="GO" id="GO:0005737">
    <property type="term" value="C:cytoplasm"/>
    <property type="evidence" value="ECO:0007669"/>
    <property type="project" value="TreeGrafter"/>
</dbReference>
<evidence type="ECO:0000313" key="2">
    <source>
        <dbReference type="EMBL" id="CAG9336159.1"/>
    </source>
</evidence>
<feature type="domain" description="CS" evidence="1">
    <location>
        <begin position="20"/>
        <end position="124"/>
    </location>
</feature>
<dbReference type="InterPro" id="IPR037898">
    <property type="entry name" value="NudC_fam"/>
</dbReference>
<dbReference type="Gene3D" id="2.60.40.790">
    <property type="match status" value="1"/>
</dbReference>
<keyword evidence="3" id="KW-1185">Reference proteome</keyword>